<dbReference type="PROSITE" id="PS51186">
    <property type="entry name" value="GNAT"/>
    <property type="match status" value="1"/>
</dbReference>
<dbReference type="PANTHER" id="PTHR43415:SF3">
    <property type="entry name" value="GNAT-FAMILY ACETYLTRANSFERASE"/>
    <property type="match status" value="1"/>
</dbReference>
<evidence type="ECO:0000313" key="2">
    <source>
        <dbReference type="EMBL" id="SET01760.1"/>
    </source>
</evidence>
<gene>
    <name evidence="2" type="ORF">SAMN05660297_01213</name>
</gene>
<reference evidence="2 3" key="1">
    <citation type="submission" date="2016-10" db="EMBL/GenBank/DDBJ databases">
        <authorList>
            <person name="de Groot N.N."/>
        </authorList>
    </citation>
    <scope>NUCLEOTIDE SEQUENCE [LARGE SCALE GENOMIC DNA]</scope>
    <source>
        <strain evidence="2 3">DSM 18979</strain>
    </source>
</reference>
<dbReference type="STRING" id="426128.SAMN05660297_01213"/>
<dbReference type="OrthoDB" id="9795206at2"/>
<dbReference type="GO" id="GO:0016747">
    <property type="term" value="F:acyltransferase activity, transferring groups other than amino-acyl groups"/>
    <property type="evidence" value="ECO:0007669"/>
    <property type="project" value="InterPro"/>
</dbReference>
<keyword evidence="2" id="KW-0808">Transferase</keyword>
<dbReference type="InterPro" id="IPR016181">
    <property type="entry name" value="Acyl_CoA_acyltransferase"/>
</dbReference>
<evidence type="ECO:0000313" key="3">
    <source>
        <dbReference type="Proteomes" id="UP000199568"/>
    </source>
</evidence>
<dbReference type="AlphaFoldDB" id="A0A1I0B4G6"/>
<dbReference type="SUPFAM" id="SSF55729">
    <property type="entry name" value="Acyl-CoA N-acyltransferases (Nat)"/>
    <property type="match status" value="1"/>
</dbReference>
<dbReference type="Gene3D" id="3.40.630.30">
    <property type="match status" value="1"/>
</dbReference>
<evidence type="ECO:0000259" key="1">
    <source>
        <dbReference type="PROSITE" id="PS51186"/>
    </source>
</evidence>
<accession>A0A1I0B4G6</accession>
<dbReference type="EMBL" id="FOHU01000003">
    <property type="protein sequence ID" value="SET01760.1"/>
    <property type="molecule type" value="Genomic_DNA"/>
</dbReference>
<dbReference type="CDD" id="cd04301">
    <property type="entry name" value="NAT_SF"/>
    <property type="match status" value="1"/>
</dbReference>
<sequence>MIIARGKTTYITELQREQVDAMQWWGHHTNPLFDSYNFPIMNTVEREYWYRNKKYSFTKRCFGVCNLEDIFIGYIALRNIRWVRKHSELGIVFDPKHVGKGYGSDSLKSFLDYYFHHMKMKQLGLKVALFNKRAEKCYENSGFQLKEMKYDAFEDQNLRVFQEDSLIAYRQFFQQRGKELLCSYKHMYITKEMHLANKTNYPHYTPNTCAYPRENVDNQEIFLKKST</sequence>
<dbReference type="InterPro" id="IPR000182">
    <property type="entry name" value="GNAT_dom"/>
</dbReference>
<dbReference type="PANTHER" id="PTHR43415">
    <property type="entry name" value="SPERMIDINE N(1)-ACETYLTRANSFERASE"/>
    <property type="match status" value="1"/>
</dbReference>
<protein>
    <submittedName>
        <fullName evidence="2">Acetyltransferase (GNAT) domain-containing protein</fullName>
    </submittedName>
</protein>
<organism evidence="2 3">
    <name type="scientific">Natronincola peptidivorans</name>
    <dbReference type="NCBI Taxonomy" id="426128"/>
    <lineage>
        <taxon>Bacteria</taxon>
        <taxon>Bacillati</taxon>
        <taxon>Bacillota</taxon>
        <taxon>Clostridia</taxon>
        <taxon>Peptostreptococcales</taxon>
        <taxon>Natronincolaceae</taxon>
        <taxon>Natronincola</taxon>
    </lineage>
</organism>
<dbReference type="Proteomes" id="UP000199568">
    <property type="component" value="Unassembled WGS sequence"/>
</dbReference>
<name>A0A1I0B4G6_9FIRM</name>
<keyword evidence="3" id="KW-1185">Reference proteome</keyword>
<feature type="domain" description="N-acetyltransferase" evidence="1">
    <location>
        <begin position="9"/>
        <end position="159"/>
    </location>
</feature>
<proteinExistence type="predicted"/>
<dbReference type="RefSeq" id="WP_090440780.1">
    <property type="nucleotide sequence ID" value="NZ_FOHU01000003.1"/>
</dbReference>
<dbReference type="Pfam" id="PF13302">
    <property type="entry name" value="Acetyltransf_3"/>
    <property type="match status" value="1"/>
</dbReference>